<proteinExistence type="predicted"/>
<gene>
    <name evidence="1" type="ordered locus">CLL_A1912</name>
</gene>
<organism evidence="1">
    <name type="scientific">Clostridium botulinum (strain Eklund 17B / Type B)</name>
    <dbReference type="NCBI Taxonomy" id="935198"/>
    <lineage>
        <taxon>Bacteria</taxon>
        <taxon>Bacillati</taxon>
        <taxon>Bacillota</taxon>
        <taxon>Clostridia</taxon>
        <taxon>Eubacteriales</taxon>
        <taxon>Clostridiaceae</taxon>
        <taxon>Clostridium</taxon>
    </lineage>
</organism>
<sequence>MALTDEEFNIKKACLIIKKYLKVCFTDEEIQKKFPIAVEQFIRNSKNLEKLRDGVGVKSQSQGDRSTTFMDNIEAWVITEDIKALLPNPINFKVW</sequence>
<accession>B2TMV8</accession>
<dbReference type="Gene3D" id="1.10.246.150">
    <property type="match status" value="1"/>
</dbReference>
<dbReference type="AlphaFoldDB" id="B2TMV8"/>
<reference evidence="1" key="2">
    <citation type="submission" date="2009-08" db="EMBL/GenBank/DDBJ databases">
        <authorList>
            <person name="Shrivastava S."/>
            <person name="Brinkac L.M."/>
            <person name="Dodson R.J."/>
            <person name="Harkins D.M."/>
            <person name="Durkin A.S."/>
            <person name="Sutton G."/>
        </authorList>
    </citation>
    <scope>NUCLEOTIDE SEQUENCE</scope>
    <source>
        <strain evidence="1">Eklund 17B</strain>
    </source>
</reference>
<protein>
    <submittedName>
        <fullName evidence="1">Uncharacterized protein</fullName>
    </submittedName>
</protein>
<dbReference type="EMBL" id="CP001056">
    <property type="protein sequence ID" value="ACD23086.1"/>
    <property type="molecule type" value="Genomic_DNA"/>
</dbReference>
<dbReference type="HOGENOM" id="CLU_167503_1_1_9"/>
<evidence type="ECO:0000313" key="1">
    <source>
        <dbReference type="EMBL" id="ACD23086.1"/>
    </source>
</evidence>
<name>B2TMV8_CLOBB</name>
<reference evidence="1" key="1">
    <citation type="submission" date="2009-06" db="EMBL/GenBank/DDBJ databases">
        <authorList>
            <consortium name="US DOE Joint Genome Institute (JGI-PGF)"/>
            <person name="Lucas S."/>
            <person name="Copeland A."/>
            <person name="Lapidus A."/>
            <person name="Glavina del Rio T."/>
            <person name="Dalin E."/>
            <person name="Tice H."/>
            <person name="Bruce D."/>
            <person name="Goodwin L."/>
            <person name="Pitluck S."/>
            <person name="Kyrpides N."/>
            <person name="Mavromatis K."/>
            <person name="Ivanova N."/>
            <person name="Saunders E."/>
            <person name="Brettin T."/>
            <person name="Detter J.C."/>
            <person name="Han C."/>
            <person name="Larimer F."/>
            <person name="Land M."/>
            <person name="Hauser L."/>
            <person name="Markowitz V."/>
            <person name="Cheng J.-F."/>
            <person name="Hugenholtz P."/>
            <person name="Woyke T."/>
            <person name="Wu D."/>
            <person name="Gronow S."/>
            <person name="Klenk H.-P."/>
            <person name="Eisen J.A."/>
        </authorList>
    </citation>
    <scope>NUCLEOTIDE SEQUENCE</scope>
    <source>
        <strain evidence="1">Eklund 17B</strain>
    </source>
</reference>
<dbReference type="InterPro" id="IPR053746">
    <property type="entry name" value="Viral_HT_Connector_Assembly"/>
</dbReference>
<dbReference type="PATRIC" id="fig|935198.13.peg.1862"/>
<accession>U4P5S9</accession>
<dbReference type="KEGG" id="cbk:CLL_A1912"/>